<evidence type="ECO:0000313" key="1">
    <source>
        <dbReference type="EMBL" id="REG92887.1"/>
    </source>
</evidence>
<gene>
    <name evidence="1" type="ORF">C8N25_102291</name>
</gene>
<keyword evidence="2" id="KW-1185">Reference proteome</keyword>
<organism evidence="1 2">
    <name type="scientific">Algoriphagus antarcticus</name>
    <dbReference type="NCBI Taxonomy" id="238540"/>
    <lineage>
        <taxon>Bacteria</taxon>
        <taxon>Pseudomonadati</taxon>
        <taxon>Bacteroidota</taxon>
        <taxon>Cytophagia</taxon>
        <taxon>Cytophagales</taxon>
        <taxon>Cyclobacteriaceae</taxon>
        <taxon>Algoriphagus</taxon>
    </lineage>
</organism>
<dbReference type="EMBL" id="QUNF01000002">
    <property type="protein sequence ID" value="REG92887.1"/>
    <property type="molecule type" value="Genomic_DNA"/>
</dbReference>
<dbReference type="Proteomes" id="UP000256405">
    <property type="component" value="Unassembled WGS sequence"/>
</dbReference>
<dbReference type="InterPro" id="IPR046674">
    <property type="entry name" value="DUF6544"/>
</dbReference>
<dbReference type="AlphaFoldDB" id="A0A3E0E3M3"/>
<dbReference type="RefSeq" id="WP_086539724.1">
    <property type="nucleotide sequence ID" value="NZ_MSSW01000003.1"/>
</dbReference>
<comment type="caution">
    <text evidence="1">The sequence shown here is derived from an EMBL/GenBank/DDBJ whole genome shotgun (WGS) entry which is preliminary data.</text>
</comment>
<protein>
    <submittedName>
        <fullName evidence="1">Uncharacterized protein</fullName>
    </submittedName>
</protein>
<evidence type="ECO:0000313" key="2">
    <source>
        <dbReference type="Proteomes" id="UP000256405"/>
    </source>
</evidence>
<sequence>MNIAITIIAMILVIFIAKRIQASIIFNKEVKTLFAQSKNRSSQVFHKTQLDSLPDPVKRYFNHILKEGQPCISYARIKHVGQFKTGIDKDWINIKGEQYATTEKPGFIWKGTTTKFVARDMYIADKGRLVVSLFSLFNVVNASGEQYDEGELLRWLGESVLYPTNLLPSERLHWFPIDANSAKLTFEYKGHTLFFKITFNAIGEIIEMETKRFMDAKKLETWVIKLSTYQELNNILIPAAFEVIWRLEKGDFSYAKFIITEVEYNKAEKF</sequence>
<accession>A0A3E0E3M3</accession>
<dbReference type="Pfam" id="PF20181">
    <property type="entry name" value="DUF6544"/>
    <property type="match status" value="1"/>
</dbReference>
<name>A0A3E0E3M3_9BACT</name>
<reference evidence="1 2" key="1">
    <citation type="submission" date="2018-08" db="EMBL/GenBank/DDBJ databases">
        <title>Genomic Encyclopedia of Archaeal and Bacterial Type Strains, Phase II (KMG-II): from individual species to whole genera.</title>
        <authorList>
            <person name="Goeker M."/>
        </authorList>
    </citation>
    <scope>NUCLEOTIDE SEQUENCE [LARGE SCALE GENOMIC DNA]</scope>
    <source>
        <strain evidence="1 2">DSM 15986</strain>
    </source>
</reference>
<dbReference type="OrthoDB" id="9786534at2"/>
<proteinExistence type="predicted"/>